<dbReference type="Proteomes" id="UP000712045">
    <property type="component" value="Unassembled WGS sequence"/>
</dbReference>
<proteinExistence type="predicted"/>
<accession>A0ABS2I333</accession>
<organism evidence="1 2">
    <name type="scientific">Streptomyces durocortorensis</name>
    <dbReference type="NCBI Taxonomy" id="2811104"/>
    <lineage>
        <taxon>Bacteria</taxon>
        <taxon>Bacillati</taxon>
        <taxon>Actinomycetota</taxon>
        <taxon>Actinomycetes</taxon>
        <taxon>Kitasatosporales</taxon>
        <taxon>Streptomycetaceae</taxon>
        <taxon>Streptomyces</taxon>
    </lineage>
</organism>
<gene>
    <name evidence="1" type="ORF">JS521_26885</name>
</gene>
<feature type="non-terminal residue" evidence="1">
    <location>
        <position position="1"/>
    </location>
</feature>
<evidence type="ECO:0000313" key="1">
    <source>
        <dbReference type="EMBL" id="MBM7057385.1"/>
    </source>
</evidence>
<name>A0ABS2I333_9ACTN</name>
<sequence length="119" mass="11573">TTPDPSGQEQNPYLYAAGDPVNKIDPHGLSFFDAVGKGFDMYDIGSLAKDIDEGNYKDALATGVGMAAGAAAEAGCGAVAVAVSAPTAGVGGLAVGATCFAVGYGAGELGEKAASSVLN</sequence>
<dbReference type="EMBL" id="JAFEUF010000188">
    <property type="protein sequence ID" value="MBM7057385.1"/>
    <property type="molecule type" value="Genomic_DNA"/>
</dbReference>
<keyword evidence="2" id="KW-1185">Reference proteome</keyword>
<comment type="caution">
    <text evidence="1">The sequence shown here is derived from an EMBL/GenBank/DDBJ whole genome shotgun (WGS) entry which is preliminary data.</text>
</comment>
<evidence type="ECO:0000313" key="2">
    <source>
        <dbReference type="Proteomes" id="UP000712045"/>
    </source>
</evidence>
<reference evidence="1 2" key="1">
    <citation type="submission" date="2021-02" db="EMBL/GenBank/DDBJ databases">
        <title>Genome Streptomyces sp. RHZ10.</title>
        <authorList>
            <person name="Besaury L."/>
        </authorList>
    </citation>
    <scope>NUCLEOTIDE SEQUENCE [LARGE SCALE GENOMIC DNA]</scope>
    <source>
        <strain evidence="1 2">RHZ10</strain>
    </source>
</reference>
<protein>
    <submittedName>
        <fullName evidence="1">RHS repeat protein</fullName>
    </submittedName>
</protein>